<dbReference type="GO" id="GO:0015562">
    <property type="term" value="F:efflux transmembrane transporter activity"/>
    <property type="evidence" value="ECO:0007669"/>
    <property type="project" value="TreeGrafter"/>
</dbReference>
<feature type="domain" description="Multidrug resistance protein MdtA-like barrel-sandwich hybrid" evidence="3">
    <location>
        <begin position="62"/>
        <end position="216"/>
    </location>
</feature>
<dbReference type="KEGG" id="nall:PP769_00775"/>
<dbReference type="Gene3D" id="2.40.50.100">
    <property type="match status" value="1"/>
</dbReference>
<feature type="domain" description="Multidrug resistance protein MdtA-like C-terminal permuted SH3" evidence="4">
    <location>
        <begin position="314"/>
        <end position="369"/>
    </location>
</feature>
<dbReference type="GO" id="GO:1990281">
    <property type="term" value="C:efflux pump complex"/>
    <property type="evidence" value="ECO:0007669"/>
    <property type="project" value="TreeGrafter"/>
</dbReference>
<evidence type="ECO:0000259" key="4">
    <source>
        <dbReference type="Pfam" id="PF25967"/>
    </source>
</evidence>
<evidence type="ECO:0000313" key="7">
    <source>
        <dbReference type="Proteomes" id="UP001302719"/>
    </source>
</evidence>
<evidence type="ECO:0000313" key="6">
    <source>
        <dbReference type="EMBL" id="WNM58327.1"/>
    </source>
</evidence>
<dbReference type="Gene3D" id="6.20.50.140">
    <property type="match status" value="1"/>
</dbReference>
<dbReference type="PANTHER" id="PTHR30469">
    <property type="entry name" value="MULTIDRUG RESISTANCE PROTEIN MDTA"/>
    <property type="match status" value="1"/>
</dbReference>
<dbReference type="Pfam" id="PF25917">
    <property type="entry name" value="BSH_RND"/>
    <property type="match status" value="1"/>
</dbReference>
<dbReference type="InterPro" id="IPR058627">
    <property type="entry name" value="MdtA-like_C"/>
</dbReference>
<name>A0AA96GC64_9BACT</name>
<dbReference type="Pfam" id="PF25967">
    <property type="entry name" value="RND-MFP_C"/>
    <property type="match status" value="1"/>
</dbReference>
<dbReference type="PANTHER" id="PTHR30469:SF33">
    <property type="entry name" value="SLR1207 PROTEIN"/>
    <property type="match status" value="1"/>
</dbReference>
<dbReference type="Pfam" id="PF25990">
    <property type="entry name" value="Beta-barrel_YknX"/>
    <property type="match status" value="1"/>
</dbReference>
<sequence length="379" mass="42131">MNKTSWILIIIILAAAVGGWVYYSRSTGQSSPETARHNVVEVVRTSLQTKVSETGTIMPSQTIEIKSQFSGEVAQLFVSAGQEVQKDQVLAIIRQESSQARQVAQLRAGISEERLNVDTAHREWIRAESLFKKGFIPQKELELSHRDYQQSLVRLELAERQLLLALGGNKELYERYRDGSASKTRPEEFQVRSPSQGTILEVLVHTGEIITSGTATFGGGTILMRIADLSHMVVKAKINEVNIPRVSVGQSVDIRLDALPEKIFTGRVMAIAAQGVKENNLVTYEVSIAIKNTHSDLKPMLTANIDIETTRLENVLTVPLEVLRVNKGDDVVDVLVEGQPQTRKVRVAFRTDTQAIITQGLQEHDQVVVPSYKAEEARR</sequence>
<feature type="transmembrane region" description="Helical" evidence="2">
    <location>
        <begin position="6"/>
        <end position="23"/>
    </location>
</feature>
<evidence type="ECO:0000259" key="5">
    <source>
        <dbReference type="Pfam" id="PF25990"/>
    </source>
</evidence>
<dbReference type="RefSeq" id="WP_312644014.1">
    <property type="nucleotide sequence ID" value="NZ_CP116967.1"/>
</dbReference>
<organism evidence="6 7">
    <name type="scientific">Candidatus Nitrospira allomarina</name>
    <dbReference type="NCBI Taxonomy" id="3020900"/>
    <lineage>
        <taxon>Bacteria</taxon>
        <taxon>Pseudomonadati</taxon>
        <taxon>Nitrospirota</taxon>
        <taxon>Nitrospiria</taxon>
        <taxon>Nitrospirales</taxon>
        <taxon>Nitrospiraceae</taxon>
        <taxon>Nitrospira</taxon>
    </lineage>
</organism>
<keyword evidence="2" id="KW-0812">Transmembrane</keyword>
<evidence type="ECO:0000256" key="2">
    <source>
        <dbReference type="SAM" id="Phobius"/>
    </source>
</evidence>
<dbReference type="AlphaFoldDB" id="A0AA96GC64"/>
<dbReference type="SUPFAM" id="SSF111369">
    <property type="entry name" value="HlyD-like secretion proteins"/>
    <property type="match status" value="1"/>
</dbReference>
<dbReference type="EMBL" id="CP116967">
    <property type="protein sequence ID" value="WNM58327.1"/>
    <property type="molecule type" value="Genomic_DNA"/>
</dbReference>
<keyword evidence="1" id="KW-0813">Transport</keyword>
<proteinExistence type="predicted"/>
<accession>A0AA96GC64</accession>
<feature type="domain" description="YknX-like beta-barrel" evidence="5">
    <location>
        <begin position="232"/>
        <end position="307"/>
    </location>
</feature>
<reference evidence="6 7" key="1">
    <citation type="submission" date="2023-01" db="EMBL/GenBank/DDBJ databases">
        <title>Cultivation and genomic characterization of new, ubiquitous marine nitrite-oxidizing bacteria from the Nitrospirales.</title>
        <authorList>
            <person name="Mueller A.J."/>
            <person name="Daebeler A."/>
            <person name="Herbold C.W."/>
            <person name="Kirkegaard R.H."/>
            <person name="Daims H."/>
        </authorList>
    </citation>
    <scope>NUCLEOTIDE SEQUENCE [LARGE SCALE GENOMIC DNA]</scope>
    <source>
        <strain evidence="6 7">VA</strain>
    </source>
</reference>
<dbReference type="InterPro" id="IPR058625">
    <property type="entry name" value="MdtA-like_BSH"/>
</dbReference>
<keyword evidence="2" id="KW-1133">Transmembrane helix</keyword>
<dbReference type="InterPro" id="IPR058636">
    <property type="entry name" value="Beta-barrel_YknX"/>
</dbReference>
<dbReference type="Gene3D" id="2.40.30.170">
    <property type="match status" value="1"/>
</dbReference>
<keyword evidence="2" id="KW-0472">Membrane</keyword>
<dbReference type="Proteomes" id="UP001302719">
    <property type="component" value="Chromosome"/>
</dbReference>
<evidence type="ECO:0000256" key="1">
    <source>
        <dbReference type="ARBA" id="ARBA00022448"/>
    </source>
</evidence>
<evidence type="ECO:0000259" key="3">
    <source>
        <dbReference type="Pfam" id="PF25917"/>
    </source>
</evidence>
<gene>
    <name evidence="6" type="ORF">PP769_00775</name>
</gene>
<protein>
    <submittedName>
        <fullName evidence="6">Efflux RND transporter periplasmic adaptor subunit</fullName>
    </submittedName>
</protein>
<keyword evidence="7" id="KW-1185">Reference proteome</keyword>